<gene>
    <name evidence="2" type="ORF">CcarbDRAFT_2506</name>
</gene>
<accession>C6PUN9</accession>
<keyword evidence="1" id="KW-0472">Membrane</keyword>
<feature type="transmembrane region" description="Helical" evidence="1">
    <location>
        <begin position="6"/>
        <end position="24"/>
    </location>
</feature>
<protein>
    <submittedName>
        <fullName evidence="2">Gluconate transporter</fullName>
    </submittedName>
</protein>
<dbReference type="EMBL" id="ACVI01000038">
    <property type="protein sequence ID" value="EET87060.1"/>
    <property type="molecule type" value="Genomic_DNA"/>
</dbReference>
<evidence type="ECO:0000313" key="2">
    <source>
        <dbReference type="EMBL" id="EET87060.1"/>
    </source>
</evidence>
<evidence type="ECO:0000256" key="1">
    <source>
        <dbReference type="SAM" id="Phobius"/>
    </source>
</evidence>
<organism evidence="2 3">
    <name type="scientific">Clostridium carboxidivorans P7</name>
    <dbReference type="NCBI Taxonomy" id="536227"/>
    <lineage>
        <taxon>Bacteria</taxon>
        <taxon>Bacillati</taxon>
        <taxon>Bacillota</taxon>
        <taxon>Clostridia</taxon>
        <taxon>Eubacteriales</taxon>
        <taxon>Clostridiaceae</taxon>
        <taxon>Clostridium</taxon>
    </lineage>
</organism>
<dbReference type="Proteomes" id="UP000004198">
    <property type="component" value="Unassembled WGS sequence"/>
</dbReference>
<comment type="caution">
    <text evidence="2">The sequence shown here is derived from an EMBL/GenBank/DDBJ whole genome shotgun (WGS) entry which is preliminary data.</text>
</comment>
<dbReference type="AlphaFoldDB" id="C6PUN9"/>
<proteinExistence type="predicted"/>
<name>C6PUN9_9CLOT</name>
<keyword evidence="1" id="KW-1133">Transmembrane helix</keyword>
<keyword evidence="1" id="KW-0812">Transmembrane</keyword>
<sequence>MAIIHWSGAIIGLAIAIILIFRKVNPVYTLLG</sequence>
<reference evidence="2 3" key="1">
    <citation type="submission" date="2009-06" db="EMBL/GenBank/DDBJ databases">
        <title>The draft genome of Clostridium carboxidivorans P7.</title>
        <authorList>
            <consortium name="US DOE Joint Genome Institute (JGI-PGF)"/>
            <person name="Lucas S."/>
            <person name="Copeland A."/>
            <person name="Lapidus A."/>
            <person name="Glavina del Rio T."/>
            <person name="Tice H."/>
            <person name="Bruce D."/>
            <person name="Goodwin L."/>
            <person name="Pitluck S."/>
            <person name="Larimer F."/>
            <person name="Land M.L."/>
            <person name="Hauser L."/>
            <person name="Hemme C.L."/>
        </authorList>
    </citation>
    <scope>NUCLEOTIDE SEQUENCE [LARGE SCALE GENOMIC DNA]</scope>
    <source>
        <strain evidence="2 3">P7</strain>
    </source>
</reference>
<evidence type="ECO:0000313" key="3">
    <source>
        <dbReference type="Proteomes" id="UP000004198"/>
    </source>
</evidence>
<keyword evidence="3" id="KW-1185">Reference proteome</keyword>